<accession>A0ABQ0CDC0</accession>
<organism evidence="1 2">
    <name type="scientific">Candidatus Magnetaquiglobus chichijimensis</name>
    <dbReference type="NCBI Taxonomy" id="3141448"/>
    <lineage>
        <taxon>Bacteria</taxon>
        <taxon>Pseudomonadati</taxon>
        <taxon>Pseudomonadota</taxon>
        <taxon>Magnetococcia</taxon>
        <taxon>Magnetococcales</taxon>
        <taxon>Candidatus Magnetaquicoccaceae</taxon>
        <taxon>Candidatus Magnetaquiglobus</taxon>
    </lineage>
</organism>
<sequence length="56" mass="6338">MAIFNLLVVGFVVWVFAKAIGAGMKHDSTDRYFQTVKIKTGKKFHNFFGVPNANFK</sequence>
<evidence type="ECO:0000313" key="2">
    <source>
        <dbReference type="Proteomes" id="UP001628193"/>
    </source>
</evidence>
<dbReference type="EMBL" id="BAAFGK010000005">
    <property type="protein sequence ID" value="GAB0058840.1"/>
    <property type="molecule type" value="Genomic_DNA"/>
</dbReference>
<reference evidence="1 2" key="1">
    <citation type="submission" date="2024-09" db="EMBL/GenBank/DDBJ databases">
        <title>Draft genome sequence of Candidatus Magnetaquicoccaceae bacterium FCR-1.</title>
        <authorList>
            <person name="Shimoshige H."/>
            <person name="Shimamura S."/>
            <person name="Taoka A."/>
            <person name="Kobayashi H."/>
            <person name="Maekawa T."/>
        </authorList>
    </citation>
    <scope>NUCLEOTIDE SEQUENCE [LARGE SCALE GENOMIC DNA]</scope>
    <source>
        <strain evidence="1 2">FCR-1</strain>
    </source>
</reference>
<dbReference type="RefSeq" id="WP_420906559.1">
    <property type="nucleotide sequence ID" value="NZ_BAAFGK010000005.1"/>
</dbReference>
<protein>
    <submittedName>
        <fullName evidence="1">Uncharacterized protein</fullName>
    </submittedName>
</protein>
<dbReference type="Proteomes" id="UP001628193">
    <property type="component" value="Unassembled WGS sequence"/>
</dbReference>
<gene>
    <name evidence="1" type="ORF">SIID45300_03197</name>
</gene>
<name>A0ABQ0CDC0_9PROT</name>
<evidence type="ECO:0000313" key="1">
    <source>
        <dbReference type="EMBL" id="GAB0058840.1"/>
    </source>
</evidence>
<proteinExistence type="predicted"/>
<keyword evidence="2" id="KW-1185">Reference proteome</keyword>
<comment type="caution">
    <text evidence="1">The sequence shown here is derived from an EMBL/GenBank/DDBJ whole genome shotgun (WGS) entry which is preliminary data.</text>
</comment>